<evidence type="ECO:0000256" key="7">
    <source>
        <dbReference type="ARBA" id="ARBA00022741"/>
    </source>
</evidence>
<evidence type="ECO:0000256" key="12">
    <source>
        <dbReference type="ARBA" id="ARBA00023137"/>
    </source>
</evidence>
<dbReference type="InterPro" id="IPR025669">
    <property type="entry name" value="AAA_dom"/>
</dbReference>
<keyword evidence="20" id="KW-1185">Reference proteome</keyword>
<evidence type="ECO:0000259" key="16">
    <source>
        <dbReference type="Pfam" id="PF02706"/>
    </source>
</evidence>
<dbReference type="InterPro" id="IPR005702">
    <property type="entry name" value="Wzc-like_C"/>
</dbReference>
<dbReference type="Pfam" id="PF23607">
    <property type="entry name" value="WZC_N"/>
    <property type="match status" value="1"/>
</dbReference>
<dbReference type="NCBIfam" id="TIGR01005">
    <property type="entry name" value="eps_transp_fam"/>
    <property type="match status" value="1"/>
</dbReference>
<evidence type="ECO:0000256" key="6">
    <source>
        <dbReference type="ARBA" id="ARBA00022692"/>
    </source>
</evidence>
<dbReference type="PANTHER" id="PTHR32309:SF32">
    <property type="entry name" value="TYROSINE-PROTEIN KINASE ETK-RELATED"/>
    <property type="match status" value="1"/>
</dbReference>
<evidence type="ECO:0000256" key="2">
    <source>
        <dbReference type="ARBA" id="ARBA00008883"/>
    </source>
</evidence>
<dbReference type="GO" id="GO:0004713">
    <property type="term" value="F:protein tyrosine kinase activity"/>
    <property type="evidence" value="ECO:0007669"/>
    <property type="project" value="UniProtKB-KW"/>
</dbReference>
<dbReference type="CDD" id="cd05387">
    <property type="entry name" value="BY-kinase"/>
    <property type="match status" value="1"/>
</dbReference>
<evidence type="ECO:0000256" key="9">
    <source>
        <dbReference type="ARBA" id="ARBA00022840"/>
    </source>
</evidence>
<feature type="coiled-coil region" evidence="14">
    <location>
        <begin position="271"/>
        <end position="305"/>
    </location>
</feature>
<evidence type="ECO:0000313" key="19">
    <source>
        <dbReference type="EMBL" id="CAB3758240.1"/>
    </source>
</evidence>
<feature type="domain" description="Tyrosine-protein kinase G-rich" evidence="18">
    <location>
        <begin position="384"/>
        <end position="463"/>
    </location>
</feature>
<dbReference type="Gene3D" id="3.40.50.300">
    <property type="entry name" value="P-loop containing nucleotide triphosphate hydrolases"/>
    <property type="match status" value="1"/>
</dbReference>
<evidence type="ECO:0000256" key="13">
    <source>
        <dbReference type="ARBA" id="ARBA00053015"/>
    </source>
</evidence>
<evidence type="ECO:0000256" key="5">
    <source>
        <dbReference type="ARBA" id="ARBA00022679"/>
    </source>
</evidence>
<keyword evidence="3" id="KW-1003">Cell membrane</keyword>
<dbReference type="GO" id="GO:0005524">
    <property type="term" value="F:ATP binding"/>
    <property type="evidence" value="ECO:0007669"/>
    <property type="project" value="UniProtKB-KW"/>
</dbReference>
<dbReference type="EC" id="2.7.10.-" evidence="19"/>
<dbReference type="Pfam" id="PF13614">
    <property type="entry name" value="AAA_31"/>
    <property type="match status" value="1"/>
</dbReference>
<dbReference type="RefSeq" id="WP_246270265.1">
    <property type="nucleotide sequence ID" value="NZ_CADIKF010000020.1"/>
</dbReference>
<dbReference type="PANTHER" id="PTHR32309">
    <property type="entry name" value="TYROSINE-PROTEIN KINASE"/>
    <property type="match status" value="1"/>
</dbReference>
<feature type="domain" description="Polysaccharide chain length determinant N-terminal" evidence="16">
    <location>
        <begin position="27"/>
        <end position="107"/>
    </location>
</feature>
<organism evidence="19 20">
    <name type="scientific">Paraburkholderia solisilvae</name>
    <dbReference type="NCBI Taxonomy" id="624376"/>
    <lineage>
        <taxon>Bacteria</taxon>
        <taxon>Pseudomonadati</taxon>
        <taxon>Pseudomonadota</taxon>
        <taxon>Betaproteobacteria</taxon>
        <taxon>Burkholderiales</taxon>
        <taxon>Burkholderiaceae</taxon>
        <taxon>Paraburkholderia</taxon>
    </lineage>
</organism>
<comment type="subcellular location">
    <subcellularLocation>
        <location evidence="1">Cell inner membrane</location>
        <topology evidence="1">Multi-pass membrane protein</topology>
    </subcellularLocation>
</comment>
<proteinExistence type="inferred from homology"/>
<comment type="similarity">
    <text evidence="2">Belongs to the etk/wzc family.</text>
</comment>
<dbReference type="InterPro" id="IPR005700">
    <property type="entry name" value="EPS_ExoP-like"/>
</dbReference>
<dbReference type="InterPro" id="IPR027417">
    <property type="entry name" value="P-loop_NTPase"/>
</dbReference>
<dbReference type="SUPFAM" id="SSF52540">
    <property type="entry name" value="P-loop containing nucleoside triphosphate hydrolases"/>
    <property type="match status" value="1"/>
</dbReference>
<keyword evidence="8 19" id="KW-0418">Kinase</keyword>
<dbReference type="Proteomes" id="UP000494329">
    <property type="component" value="Unassembled WGS sequence"/>
</dbReference>
<dbReference type="Pfam" id="PF02706">
    <property type="entry name" value="Wzz"/>
    <property type="match status" value="1"/>
</dbReference>
<evidence type="ECO:0000256" key="8">
    <source>
        <dbReference type="ARBA" id="ARBA00022777"/>
    </source>
</evidence>
<keyword evidence="4" id="KW-0997">Cell inner membrane</keyword>
<evidence type="ECO:0000256" key="11">
    <source>
        <dbReference type="ARBA" id="ARBA00023136"/>
    </source>
</evidence>
<comment type="catalytic activity">
    <reaction evidence="13">
        <text>L-tyrosyl-[protein] + ATP = O-phospho-L-tyrosyl-[protein] + ADP + H(+)</text>
        <dbReference type="Rhea" id="RHEA:10596"/>
        <dbReference type="Rhea" id="RHEA-COMP:10136"/>
        <dbReference type="Rhea" id="RHEA-COMP:20101"/>
        <dbReference type="ChEBI" id="CHEBI:15378"/>
        <dbReference type="ChEBI" id="CHEBI:30616"/>
        <dbReference type="ChEBI" id="CHEBI:46858"/>
        <dbReference type="ChEBI" id="CHEBI:61978"/>
        <dbReference type="ChEBI" id="CHEBI:456216"/>
    </reaction>
</comment>
<keyword evidence="14" id="KW-0175">Coiled coil</keyword>
<keyword evidence="10 15" id="KW-1133">Transmembrane helix</keyword>
<protein>
    <submittedName>
        <fullName evidence="19">Tyrosine-protein kinase wzc</fullName>
        <ecNumber evidence="19">2.7.10.-</ecNumber>
    </submittedName>
</protein>
<evidence type="ECO:0000256" key="4">
    <source>
        <dbReference type="ARBA" id="ARBA00022519"/>
    </source>
</evidence>
<keyword evidence="11 15" id="KW-0472">Membrane</keyword>
<evidence type="ECO:0000259" key="17">
    <source>
        <dbReference type="Pfam" id="PF13614"/>
    </source>
</evidence>
<evidence type="ECO:0000256" key="1">
    <source>
        <dbReference type="ARBA" id="ARBA00004429"/>
    </source>
</evidence>
<dbReference type="InterPro" id="IPR003856">
    <property type="entry name" value="LPS_length_determ_N"/>
</dbReference>
<dbReference type="InterPro" id="IPR050445">
    <property type="entry name" value="Bact_polysacc_biosynth/exp"/>
</dbReference>
<evidence type="ECO:0000256" key="14">
    <source>
        <dbReference type="SAM" id="Coils"/>
    </source>
</evidence>
<dbReference type="NCBIfam" id="TIGR01007">
    <property type="entry name" value="eps_fam"/>
    <property type="match status" value="1"/>
</dbReference>
<evidence type="ECO:0000259" key="18">
    <source>
        <dbReference type="Pfam" id="PF13807"/>
    </source>
</evidence>
<evidence type="ECO:0000256" key="15">
    <source>
        <dbReference type="SAM" id="Phobius"/>
    </source>
</evidence>
<dbReference type="AlphaFoldDB" id="A0A6J5DVG2"/>
<keyword evidence="6 15" id="KW-0812">Transmembrane</keyword>
<evidence type="ECO:0000313" key="20">
    <source>
        <dbReference type="Proteomes" id="UP000494329"/>
    </source>
</evidence>
<keyword evidence="5 19" id="KW-0808">Transferase</keyword>
<dbReference type="GO" id="GO:0005886">
    <property type="term" value="C:plasma membrane"/>
    <property type="evidence" value="ECO:0007669"/>
    <property type="project" value="UniProtKB-SubCell"/>
</dbReference>
<keyword evidence="9" id="KW-0067">ATP-binding</keyword>
<name>A0A6J5DVG2_9BURK</name>
<dbReference type="Pfam" id="PF13807">
    <property type="entry name" value="GNVR"/>
    <property type="match status" value="1"/>
</dbReference>
<dbReference type="InterPro" id="IPR032807">
    <property type="entry name" value="GNVR"/>
</dbReference>
<keyword evidence="7" id="KW-0547">Nucleotide-binding</keyword>
<sequence>MTQRDLQLETIDADSPQGSHVGSFIDLLYHNRGLIAAVTSCFALIGVSYAMLAEPVYQSDILVQVEENQSSARNLLSDVSSMFAVHTAASAEIEVLRSRMVISRAVDRTKLYINAQPHYFPVVGKWIARHLPGLVHSGLGGYAWGDDSISVPVFDVPGSLYGAPFVLKLEGGGAYSLSTKELHLQGRVGELMHVETPAGPIDLMVDQVSGQPGSTFELARHSRLSTIETLQKSLLITEKGKQSDVIGVALENNDPRRAAEILNAIGSEYVKQNMERTEEEAEKSIRFLERQLPDLKTQLEAAESKFNTFRSEHGTVDLNAEATALLQRSVESQGRIADLKQQREQLLARFTSEHPAVVAIDSQLAAAGQELDHIAATTKALPPLEQNLLRLQRDVQVNTDLYTNLLNTQEQLRLLKAGKVGNVRLVDSAIVPESPIRPKRAFAVAGAVLTGLFLSIATVLVKRKLIDGVGGAEEIEYGTGMMVYAQVPRSKLQEQITRSLPTNTGTNLVLARASAGDAAIESLRSFRSALEFALLDAPNKIVLLAGPTPVVGKSFVSVNLATLIGSSGQRVLLIDADLRRGSLHHYLGATCTPGVTEMVVGGMSFEDVVRRGILPGVDFVASGGFVPNPSEILMHSKFIEFTQRIEQEYDVVLIDAPPILPVADSGIVAKLAGNVFVIARQGVTNLAELRESARRFAQIGVPIRGVIFNDMTSRPSRYGKEYGAYGYTSYGSDSPPEPAKE</sequence>
<accession>A0A6J5DVG2</accession>
<keyword evidence="12" id="KW-0829">Tyrosine-protein kinase</keyword>
<feature type="domain" description="AAA" evidence="17">
    <location>
        <begin position="551"/>
        <end position="664"/>
    </location>
</feature>
<evidence type="ECO:0000256" key="10">
    <source>
        <dbReference type="ARBA" id="ARBA00022989"/>
    </source>
</evidence>
<feature type="transmembrane region" description="Helical" evidence="15">
    <location>
        <begin position="33"/>
        <end position="52"/>
    </location>
</feature>
<reference evidence="19 20" key="1">
    <citation type="submission" date="2020-04" db="EMBL/GenBank/DDBJ databases">
        <authorList>
            <person name="De Canck E."/>
        </authorList>
    </citation>
    <scope>NUCLEOTIDE SEQUENCE [LARGE SCALE GENOMIC DNA]</scope>
    <source>
        <strain evidence="19 20">LMG 29739</strain>
    </source>
</reference>
<gene>
    <name evidence="19" type="primary">wzc_2</name>
    <name evidence="19" type="ORF">LMG29739_02884</name>
</gene>
<evidence type="ECO:0000256" key="3">
    <source>
        <dbReference type="ARBA" id="ARBA00022475"/>
    </source>
</evidence>
<dbReference type="EMBL" id="CADIKF010000020">
    <property type="protein sequence ID" value="CAB3758240.1"/>
    <property type="molecule type" value="Genomic_DNA"/>
</dbReference>